<evidence type="ECO:0000313" key="4">
    <source>
        <dbReference type="Proteomes" id="UP001552299"/>
    </source>
</evidence>
<sequence>MVGGWMMDPIKIPWFRHPGSSWSLVYLVRGGSRPNLTEGSLSATMGCFVQGYLVDRGMFRWQRPDDLPPSEPSEAAIWAAIDSQDPEGSVDVRDRLEQHQDMLQGRDTFHDFFTRSPLLPECSEDSVEFEDPDRWVTSLRLQCGEYHPLESSVAQLHPTPLEWPRDSTFGGVQSPVSGYVYWAQYVLRVHRGTLQEAGIYEAVYASLFDYGRLPTSWARGLAEFWDTSRSTFWVGAEELTVTLSDLQTVSGLPVFGHRFEECVPPDEQLFRRVPSADGDRRGRLLLPDVYPVALQHYRQTYRASDLSRRVSASMPVSVWVRSLLQEEYLSSVTVLPHDPFGFDLQRGVPLSEESAEPSSTGCTSPGLPGVREDLLLVGFLATWLCVFVLPLRVGSLRCSVLLAASQLAQGQRLALAPAVLSRVYRVLRTISEANSLEVRDSALSWQYLYAWVHLHVRGAFSCLETPTYFLQRGYPTVLQLSQASSTFELERIRLFFFAPQLVSDRFSLIHQSDVFSLPPHQRGTVVVDGVDHGGRRTLLLSRQSLAVAEYLISMRPGWLCYRAGASVTLEGYQPNRVARQFGFFQATAYDGRPLVPGVVDTRRMDTVPLETRLYAAALSWLHLLRLGTGSSFLLAQPSAQTGVSYTRLAWVRQSFGPALEHGARRYERRVRELGLPRGRRSRRGPSGTAGGRGTGAEACTTTGTVVPSPARASDVAPAPPHTEVSRSSRRRAGSQHTTSSRRYVDACPSPRDIVESPQEPRRSDFTGYSTPGPSSGFFFPVDPYGSFWPDESSGARVVLPSELFERPLDTQTTLELVPAEVSFFPGSHSADPAAPSFASTSYPVDSASPSTALEGFDYSSEIPCYVPVPPNLRTTDRCHHLVVLLRDLVSSIDPRSPESWIGFTSSASRLLGLFADFGVDTTELAFWETVCREAESCIWQLRSLSVTRVRVTLPQLEEMVASRRTIADDTHDRLDRSAEALRRHRQSSSGMAQEVDGLTARMQELWRDIRQMMSRTRHLQVGRDRRDRLTRREEQRHRSLQQEVMEADSLLVQAVEQFQRAQTEFQTLDEITGRLQSLRDRLY</sequence>
<accession>A0ABD0VHN3</accession>
<organism evidence="3 4">
    <name type="scientific">Dendrobium thyrsiflorum</name>
    <name type="common">Pinecone-like raceme dendrobium</name>
    <name type="synonym">Orchid</name>
    <dbReference type="NCBI Taxonomy" id="117978"/>
    <lineage>
        <taxon>Eukaryota</taxon>
        <taxon>Viridiplantae</taxon>
        <taxon>Streptophyta</taxon>
        <taxon>Embryophyta</taxon>
        <taxon>Tracheophyta</taxon>
        <taxon>Spermatophyta</taxon>
        <taxon>Magnoliopsida</taxon>
        <taxon>Liliopsida</taxon>
        <taxon>Asparagales</taxon>
        <taxon>Orchidaceae</taxon>
        <taxon>Epidendroideae</taxon>
        <taxon>Malaxideae</taxon>
        <taxon>Dendrobiinae</taxon>
        <taxon>Dendrobium</taxon>
    </lineage>
</organism>
<dbReference type="AlphaFoldDB" id="A0ABD0VHN3"/>
<evidence type="ECO:0000313" key="3">
    <source>
        <dbReference type="EMBL" id="KAL0924260.1"/>
    </source>
</evidence>
<dbReference type="EMBL" id="JANQDX010000005">
    <property type="protein sequence ID" value="KAL0924260.1"/>
    <property type="molecule type" value="Genomic_DNA"/>
</dbReference>
<comment type="caution">
    <text evidence="3">The sequence shown here is derived from an EMBL/GenBank/DDBJ whole genome shotgun (WGS) entry which is preliminary data.</text>
</comment>
<dbReference type="InterPro" id="IPR044824">
    <property type="entry name" value="MAIN-like"/>
</dbReference>
<protein>
    <recommendedName>
        <fullName evidence="2">Aminotransferase-like plant mobile domain-containing protein</fullName>
    </recommendedName>
</protein>
<dbReference type="PANTHER" id="PTHR46033">
    <property type="entry name" value="PROTEIN MAIN-LIKE 2"/>
    <property type="match status" value="1"/>
</dbReference>
<reference evidence="3 4" key="1">
    <citation type="journal article" date="2024" name="Plant Biotechnol. J.">
        <title>Dendrobium thyrsiflorum genome and its molecular insights into genes involved in important horticultural traits.</title>
        <authorList>
            <person name="Chen B."/>
            <person name="Wang J.Y."/>
            <person name="Zheng P.J."/>
            <person name="Li K.L."/>
            <person name="Liang Y.M."/>
            <person name="Chen X.F."/>
            <person name="Zhang C."/>
            <person name="Zhao X."/>
            <person name="He X."/>
            <person name="Zhang G.Q."/>
            <person name="Liu Z.J."/>
            <person name="Xu Q."/>
        </authorList>
    </citation>
    <scope>NUCLEOTIDE SEQUENCE [LARGE SCALE GENOMIC DNA]</scope>
    <source>
        <strain evidence="3">GZMU011</strain>
    </source>
</reference>
<dbReference type="PANTHER" id="PTHR46033:SF40">
    <property type="entry name" value="EXPRESSED PROTEIN"/>
    <property type="match status" value="1"/>
</dbReference>
<proteinExistence type="predicted"/>
<feature type="compositionally biased region" description="Low complexity" evidence="1">
    <location>
        <begin position="695"/>
        <end position="704"/>
    </location>
</feature>
<dbReference type="InterPro" id="IPR019557">
    <property type="entry name" value="AminoTfrase-like_pln_mobile"/>
</dbReference>
<dbReference type="Proteomes" id="UP001552299">
    <property type="component" value="Unassembled WGS sequence"/>
</dbReference>
<evidence type="ECO:0000256" key="1">
    <source>
        <dbReference type="SAM" id="MobiDB-lite"/>
    </source>
</evidence>
<evidence type="ECO:0000259" key="2">
    <source>
        <dbReference type="Pfam" id="PF10536"/>
    </source>
</evidence>
<feature type="compositionally biased region" description="Basic and acidic residues" evidence="1">
    <location>
        <begin position="752"/>
        <end position="764"/>
    </location>
</feature>
<name>A0ABD0VHN3_DENTH</name>
<gene>
    <name evidence="3" type="ORF">M5K25_005076</name>
</gene>
<keyword evidence="4" id="KW-1185">Reference proteome</keyword>
<feature type="region of interest" description="Disordered" evidence="1">
    <location>
        <begin position="670"/>
        <end position="770"/>
    </location>
</feature>
<dbReference type="Pfam" id="PF10536">
    <property type="entry name" value="PMD"/>
    <property type="match status" value="1"/>
</dbReference>
<feature type="domain" description="Aminotransferase-like plant mobile" evidence="2">
    <location>
        <begin position="377"/>
        <end position="586"/>
    </location>
</feature>